<reference evidence="2 3" key="1">
    <citation type="journal article" date="2007" name="Genome Res.">
        <title>Genome characteristics of facultatively symbiotic Frankia sp. strains reflect host range and host plant biogeography.</title>
        <authorList>
            <person name="Normand P."/>
            <person name="Lapierre P."/>
            <person name="Tisa L.S."/>
            <person name="Gogarten J.P."/>
            <person name="Alloisio N."/>
            <person name="Bagnarol E."/>
            <person name="Bassi C.A."/>
            <person name="Berry A.M."/>
            <person name="Bickhart D.M."/>
            <person name="Choisne N."/>
            <person name="Couloux A."/>
            <person name="Cournoyer B."/>
            <person name="Cruveiller S."/>
            <person name="Daubin V."/>
            <person name="Demange N."/>
            <person name="Francino M.P."/>
            <person name="Goltsman E."/>
            <person name="Huang Y."/>
            <person name="Kopp O.R."/>
            <person name="Labarre L."/>
            <person name="Lapidus A."/>
            <person name="Lavire C."/>
            <person name="Marechal J."/>
            <person name="Martinez M."/>
            <person name="Mastronunzio J.E."/>
            <person name="Mullin B.C."/>
            <person name="Niemann J."/>
            <person name="Pujic P."/>
            <person name="Rawnsley T."/>
            <person name="Rouy Z."/>
            <person name="Schenowitz C."/>
            <person name="Sellstedt A."/>
            <person name="Tavares F."/>
            <person name="Tomkins J.P."/>
            <person name="Vallenet D."/>
            <person name="Valverde C."/>
            <person name="Wall L.G."/>
            <person name="Wang Y."/>
            <person name="Medigue C."/>
            <person name="Benson D.R."/>
        </authorList>
    </citation>
    <scope>NUCLEOTIDE SEQUENCE [LARGE SCALE GENOMIC DNA]</scope>
    <source>
        <strain evidence="3">DSM 45986 / CECT 9034 / ACN14a</strain>
    </source>
</reference>
<accession>Q0RLN6</accession>
<dbReference type="Proteomes" id="UP000000657">
    <property type="component" value="Chromosome"/>
</dbReference>
<gene>
    <name evidence="2" type="ordered locus">FRAAL2924</name>
</gene>
<protein>
    <submittedName>
        <fullName evidence="2">Uncharacterized protein</fullName>
    </submittedName>
</protein>
<dbReference type="EMBL" id="CT573213">
    <property type="protein sequence ID" value="CAJ61568.1"/>
    <property type="molecule type" value="Genomic_DNA"/>
</dbReference>
<organism evidence="2 3">
    <name type="scientific">Frankia alni (strain DSM 45986 / CECT 9034 / ACN14a)</name>
    <dbReference type="NCBI Taxonomy" id="326424"/>
    <lineage>
        <taxon>Bacteria</taxon>
        <taxon>Bacillati</taxon>
        <taxon>Actinomycetota</taxon>
        <taxon>Actinomycetes</taxon>
        <taxon>Frankiales</taxon>
        <taxon>Frankiaceae</taxon>
        <taxon>Frankia</taxon>
    </lineage>
</organism>
<evidence type="ECO:0000313" key="2">
    <source>
        <dbReference type="EMBL" id="CAJ61568.1"/>
    </source>
</evidence>
<evidence type="ECO:0000313" key="3">
    <source>
        <dbReference type="Proteomes" id="UP000000657"/>
    </source>
</evidence>
<feature type="region of interest" description="Disordered" evidence="1">
    <location>
        <begin position="48"/>
        <end position="69"/>
    </location>
</feature>
<name>Q0RLN6_FRAAA</name>
<proteinExistence type="predicted"/>
<evidence type="ECO:0000256" key="1">
    <source>
        <dbReference type="SAM" id="MobiDB-lite"/>
    </source>
</evidence>
<keyword evidence="3" id="KW-1185">Reference proteome</keyword>
<sequence length="69" mass="7159">MCARLGAPVVTSGHASLSSGLLEESGRALVPTGDPFGGWAPRRALALPPAEGRCPTAQRPPVRRQGTIR</sequence>
<dbReference type="AlphaFoldDB" id="Q0RLN6"/>
<dbReference type="HOGENOM" id="CLU_2769831_0_0_11"/>
<dbReference type="KEGG" id="fal:FRAAL2924"/>